<name>A0A4Y2EFS4_ARAVE</name>
<dbReference type="EMBL" id="BGPR01000600">
    <property type="protein sequence ID" value="GBM28003.1"/>
    <property type="molecule type" value="Genomic_DNA"/>
</dbReference>
<comment type="caution">
    <text evidence="1">The sequence shown here is derived from an EMBL/GenBank/DDBJ whole genome shotgun (WGS) entry which is preliminary data.</text>
</comment>
<accession>A0A4Y2EFS4</accession>
<protein>
    <submittedName>
        <fullName evidence="1">Uncharacterized protein</fullName>
    </submittedName>
</protein>
<gene>
    <name evidence="1" type="ORF">AVEN_217903_1</name>
</gene>
<evidence type="ECO:0000313" key="1">
    <source>
        <dbReference type="EMBL" id="GBM28003.1"/>
    </source>
</evidence>
<proteinExistence type="predicted"/>
<dbReference type="AlphaFoldDB" id="A0A4Y2EFS4"/>
<organism evidence="1 2">
    <name type="scientific">Araneus ventricosus</name>
    <name type="common">Orbweaver spider</name>
    <name type="synonym">Epeira ventricosa</name>
    <dbReference type="NCBI Taxonomy" id="182803"/>
    <lineage>
        <taxon>Eukaryota</taxon>
        <taxon>Metazoa</taxon>
        <taxon>Ecdysozoa</taxon>
        <taxon>Arthropoda</taxon>
        <taxon>Chelicerata</taxon>
        <taxon>Arachnida</taxon>
        <taxon>Araneae</taxon>
        <taxon>Araneomorphae</taxon>
        <taxon>Entelegynae</taxon>
        <taxon>Araneoidea</taxon>
        <taxon>Araneidae</taxon>
        <taxon>Araneus</taxon>
    </lineage>
</organism>
<keyword evidence="2" id="KW-1185">Reference proteome</keyword>
<reference evidence="1 2" key="1">
    <citation type="journal article" date="2019" name="Sci. Rep.">
        <title>Orb-weaving spider Araneus ventricosus genome elucidates the spidroin gene catalogue.</title>
        <authorList>
            <person name="Kono N."/>
            <person name="Nakamura H."/>
            <person name="Ohtoshi R."/>
            <person name="Moran D.A.P."/>
            <person name="Shinohara A."/>
            <person name="Yoshida Y."/>
            <person name="Fujiwara M."/>
            <person name="Mori M."/>
            <person name="Tomita M."/>
            <person name="Arakawa K."/>
        </authorList>
    </citation>
    <scope>NUCLEOTIDE SEQUENCE [LARGE SCALE GENOMIC DNA]</scope>
</reference>
<evidence type="ECO:0000313" key="2">
    <source>
        <dbReference type="Proteomes" id="UP000499080"/>
    </source>
</evidence>
<dbReference type="Proteomes" id="UP000499080">
    <property type="component" value="Unassembled WGS sequence"/>
</dbReference>
<sequence length="109" mass="12321">MLWTENGNGLLRSPPYGLDELYGECPAFGWIFTTVRLHSNSTAPHQNRSSVHETDENWSCELGKLDIQQVWIHKCSIWTTRPKILKCDWCRFVGKEGGSLVLEDIGTGG</sequence>